<dbReference type="EMBL" id="AB597522">
    <property type="protein sequence ID" value="BAK19881.1"/>
    <property type="molecule type" value="Genomic_DNA"/>
</dbReference>
<gene>
    <name evidence="3" type="primary">pSLA2-M.87</name>
</gene>
<name>F2Z8V1_STRRO</name>
<evidence type="ECO:0000313" key="3">
    <source>
        <dbReference type="EMBL" id="BAK19881.1"/>
    </source>
</evidence>
<feature type="domain" description="HTH cro/C1-type" evidence="2">
    <location>
        <begin position="147"/>
        <end position="206"/>
    </location>
</feature>
<dbReference type="CDD" id="cd00093">
    <property type="entry name" value="HTH_XRE"/>
    <property type="match status" value="1"/>
</dbReference>
<reference evidence="3" key="1">
    <citation type="journal article" date="1994" name="J. Antibiot.">
        <title>Isolation and characterization of linear plasmids from lankacidin-producing Streptomyces species.</title>
        <authorList>
            <person name="Kinashi H."/>
            <person name="Mori E."/>
            <person name="Hatani A."/>
            <person name="Nimi O."/>
        </authorList>
    </citation>
    <scope>NUCLEOTIDE SEQUENCE</scope>
    <source>
        <strain evidence="3">7434AN4</strain>
        <plasmid evidence="3">pSLA2-M</plasmid>
    </source>
</reference>
<feature type="region of interest" description="Disordered" evidence="1">
    <location>
        <begin position="1"/>
        <end position="27"/>
    </location>
</feature>
<evidence type="ECO:0000259" key="2">
    <source>
        <dbReference type="SMART" id="SM00530"/>
    </source>
</evidence>
<dbReference type="AlphaFoldDB" id="F2Z8V1"/>
<geneLocation type="plasmid" evidence="3">
    <name>pSLA2-M</name>
</geneLocation>
<dbReference type="InterPro" id="IPR010982">
    <property type="entry name" value="Lambda_DNA-bd_dom_sf"/>
</dbReference>
<dbReference type="SUPFAM" id="SSF47413">
    <property type="entry name" value="lambda repressor-like DNA-binding domains"/>
    <property type="match status" value="1"/>
</dbReference>
<feature type="region of interest" description="Disordered" evidence="1">
    <location>
        <begin position="111"/>
        <end position="141"/>
    </location>
</feature>
<protein>
    <recommendedName>
        <fullName evidence="2">HTH cro/C1-type domain-containing protein</fullName>
    </recommendedName>
</protein>
<reference evidence="3" key="2">
    <citation type="journal article" date="2011" name="Biosci. Biotechnol. Biochem.">
        <title>pSLA2-M of Streptomyces rochei is a composite linear plasmid characterized by self-defense genes and homology with pSLA2-L.</title>
        <authorList>
            <person name="Yang Y."/>
            <person name="Kurokawa T."/>
            <person name="Takahama Y."/>
            <person name="Nindita Y."/>
            <person name="Mochizuki S."/>
            <person name="Arakawa K."/>
            <person name="Endo S."/>
            <person name="Kinashi H."/>
        </authorList>
    </citation>
    <scope>NUCLEOTIDE SEQUENCE</scope>
    <source>
        <strain evidence="3">7434AN4</strain>
        <plasmid evidence="3">pSLA2-M</plasmid>
    </source>
</reference>
<proteinExistence type="predicted"/>
<dbReference type="InterPro" id="IPR001387">
    <property type="entry name" value="Cro/C1-type_HTH"/>
</dbReference>
<dbReference type="Pfam" id="PF13560">
    <property type="entry name" value="HTH_31"/>
    <property type="match status" value="1"/>
</dbReference>
<evidence type="ECO:0000256" key="1">
    <source>
        <dbReference type="SAM" id="MobiDB-lite"/>
    </source>
</evidence>
<accession>F2Z8V1</accession>
<organism evidence="3">
    <name type="scientific">Streptomyces rochei</name>
    <name type="common">Streptomyces parvullus</name>
    <dbReference type="NCBI Taxonomy" id="1928"/>
    <lineage>
        <taxon>Bacteria</taxon>
        <taxon>Bacillati</taxon>
        <taxon>Actinomycetota</taxon>
        <taxon>Actinomycetes</taxon>
        <taxon>Kitasatosporales</taxon>
        <taxon>Streptomycetaceae</taxon>
        <taxon>Streptomyces</taxon>
        <taxon>Streptomyces rochei group</taxon>
    </lineage>
</organism>
<keyword evidence="3" id="KW-0614">Plasmid</keyword>
<dbReference type="SMART" id="SM00530">
    <property type="entry name" value="HTH_XRE"/>
    <property type="match status" value="1"/>
</dbReference>
<sequence length="306" mass="33772">MSTRSRVQTADAPQPARSAPSANPSRASRCTEALRDIAEDCTVVSEDLLAGAYSGTTPNTDILQRLISLRDLVEEAIGVVVVRHRAQAQPLKELVPIAGISEDRLRKKYEPTSVDRSLTTRSRPEPATFHPGTATAGTPTLRRPGQRLAAALSRMQRGSGLRQWELAEKMGVHESYVSRMLSGERFVSWKYVKIICEMCGQDPGRMKPLWEAAAGGQRSDTDDPGEYLRTYLQGLHYAHGSPTPETILDTTHHVITAEDIDRALHGPGIPEWHVIERLTLALQSLTTITRPLWRRAQTAAEHSTTS</sequence>
<dbReference type="GO" id="GO:0003677">
    <property type="term" value="F:DNA binding"/>
    <property type="evidence" value="ECO:0007669"/>
    <property type="project" value="InterPro"/>
</dbReference>
<feature type="compositionally biased region" description="Low complexity" evidence="1">
    <location>
        <begin position="10"/>
        <end position="27"/>
    </location>
</feature>
<dbReference type="Gene3D" id="1.10.260.40">
    <property type="entry name" value="lambda repressor-like DNA-binding domains"/>
    <property type="match status" value="1"/>
</dbReference>